<reference evidence="1 4" key="1">
    <citation type="submission" date="2014-05" db="EMBL/GenBank/DDBJ databases">
        <authorList>
            <person name="Daugherty S.C."/>
            <person name="Tallon L.J."/>
            <person name="Sadzewicz L."/>
            <person name="Kilian M."/>
            <person name="Tettelin H."/>
        </authorList>
    </citation>
    <scope>NUCLEOTIDE SEQUENCE [LARGE SCALE GENOMIC DNA]</scope>
    <source>
        <strain evidence="1 4">SK578</strain>
    </source>
</reference>
<dbReference type="RefSeq" id="WP_004269711.1">
    <property type="nucleotide sequence ID" value="NZ_CAMHZR010000001.1"/>
</dbReference>
<reference evidence="5 6" key="2">
    <citation type="submission" date="2018-11" db="EMBL/GenBank/DDBJ databases">
        <title>Species Designations Belie Phenotypic and Genotypic Heterogeneity in Oral Streptococci.</title>
        <authorList>
            <person name="Velsko I."/>
        </authorList>
    </citation>
    <scope>NUCLEOTIDE SEQUENCE [LARGE SCALE GENOMIC DNA]</scope>
    <source>
        <strain evidence="3 5">BCA12</strain>
        <strain evidence="2 6">BCC15</strain>
    </source>
</reference>
<dbReference type="EMBL" id="RJNH01000004">
    <property type="protein sequence ID" value="RSI61658.1"/>
    <property type="molecule type" value="Genomic_DNA"/>
</dbReference>
<protein>
    <recommendedName>
        <fullName evidence="7">DUF4176 domain-containing protein</fullName>
    </recommendedName>
</protein>
<dbReference type="AlphaFoldDB" id="A0A081QQH7"/>
<dbReference type="Proteomes" id="UP000278653">
    <property type="component" value="Unassembled WGS sequence"/>
</dbReference>
<sequence length="96" mass="11253">MLPIGSIVYLKDGTRKIMILNRGAFIDNDGEKVIFDYSGCIYPVGLDAEQILYFNKENIDKVLFKGYSDNEEERYQELYSQWLLENENNFQRGKVD</sequence>
<dbReference type="Proteomes" id="UP000028089">
    <property type="component" value="Unassembled WGS sequence"/>
</dbReference>
<evidence type="ECO:0000313" key="5">
    <source>
        <dbReference type="Proteomes" id="UP000277742"/>
    </source>
</evidence>
<dbReference type="Pfam" id="PF13780">
    <property type="entry name" value="DUF4176"/>
    <property type="match status" value="1"/>
</dbReference>
<dbReference type="PATRIC" id="fig|28037.93.peg.1251"/>
<evidence type="ECO:0008006" key="7">
    <source>
        <dbReference type="Google" id="ProtNLM"/>
    </source>
</evidence>
<evidence type="ECO:0000313" key="4">
    <source>
        <dbReference type="Proteomes" id="UP000028089"/>
    </source>
</evidence>
<evidence type="ECO:0000313" key="2">
    <source>
        <dbReference type="EMBL" id="RSI61658.1"/>
    </source>
</evidence>
<evidence type="ECO:0000313" key="1">
    <source>
        <dbReference type="EMBL" id="KEQ45200.1"/>
    </source>
</evidence>
<organism evidence="1 4">
    <name type="scientific">Streptococcus mitis</name>
    <dbReference type="NCBI Taxonomy" id="28037"/>
    <lineage>
        <taxon>Bacteria</taxon>
        <taxon>Bacillati</taxon>
        <taxon>Bacillota</taxon>
        <taxon>Bacilli</taxon>
        <taxon>Lactobacillales</taxon>
        <taxon>Streptococcaceae</taxon>
        <taxon>Streptococcus</taxon>
        <taxon>Streptococcus mitis group</taxon>
    </lineage>
</organism>
<dbReference type="EMBL" id="RJNR01000002">
    <property type="protein sequence ID" value="RSI84209.1"/>
    <property type="molecule type" value="Genomic_DNA"/>
</dbReference>
<evidence type="ECO:0000313" key="3">
    <source>
        <dbReference type="EMBL" id="RSI84209.1"/>
    </source>
</evidence>
<evidence type="ECO:0000313" key="6">
    <source>
        <dbReference type="Proteomes" id="UP000278653"/>
    </source>
</evidence>
<dbReference type="EMBL" id="JPFY01000013">
    <property type="protein sequence ID" value="KEQ45200.1"/>
    <property type="molecule type" value="Genomic_DNA"/>
</dbReference>
<accession>A0A081QQH7</accession>
<gene>
    <name evidence="3" type="ORF">D8855_02195</name>
    <name evidence="2" type="ORF">D8865_04885</name>
    <name evidence="1" type="ORF">SK578_1297</name>
</gene>
<dbReference type="Proteomes" id="UP000277742">
    <property type="component" value="Unassembled WGS sequence"/>
</dbReference>
<proteinExistence type="predicted"/>
<dbReference type="InterPro" id="IPR025233">
    <property type="entry name" value="DUF4176"/>
</dbReference>
<name>A0A081QQH7_STRMT</name>
<comment type="caution">
    <text evidence="1">The sequence shown here is derived from an EMBL/GenBank/DDBJ whole genome shotgun (WGS) entry which is preliminary data.</text>
</comment>